<evidence type="ECO:0000313" key="2">
    <source>
        <dbReference type="Proteomes" id="UP000661025"/>
    </source>
</evidence>
<name>A0A927L009_9ACTN</name>
<dbReference type="RefSeq" id="WP_192360424.1">
    <property type="nucleotide sequence ID" value="NZ_CP119182.1"/>
</dbReference>
<proteinExistence type="predicted"/>
<organism evidence="1 2">
    <name type="scientific">Streptomyces caniscabiei</name>
    <dbReference type="NCBI Taxonomy" id="2746961"/>
    <lineage>
        <taxon>Bacteria</taxon>
        <taxon>Bacillati</taxon>
        <taxon>Actinomycetota</taxon>
        <taxon>Actinomycetes</taxon>
        <taxon>Kitasatosporales</taxon>
        <taxon>Streptomycetaceae</taxon>
        <taxon>Streptomyces</taxon>
    </lineage>
</organism>
<reference evidence="1" key="1">
    <citation type="submission" date="2020-09" db="EMBL/GenBank/DDBJ databases">
        <title>Streptomyces canutascabiei sp. nov., which causes potato common scab and is distributed across the world.</title>
        <authorList>
            <person name="Nguyen H.P."/>
            <person name="Weisberg A.J."/>
            <person name="Chang J.H."/>
            <person name="Clarke C.R."/>
        </authorList>
    </citation>
    <scope>NUCLEOTIDE SEQUENCE</scope>
    <source>
        <strain evidence="1">ID-01-6.2a</strain>
    </source>
</reference>
<gene>
    <name evidence="1" type="ORF">IHE70_09680</name>
</gene>
<accession>A0A927L009</accession>
<dbReference type="GeneID" id="79933806"/>
<protein>
    <submittedName>
        <fullName evidence="1">Uncharacterized protein</fullName>
    </submittedName>
</protein>
<comment type="caution">
    <text evidence="1">The sequence shown here is derived from an EMBL/GenBank/DDBJ whole genome shotgun (WGS) entry which is preliminary data.</text>
</comment>
<dbReference type="Proteomes" id="UP000661025">
    <property type="component" value="Unassembled WGS sequence"/>
</dbReference>
<dbReference type="EMBL" id="JACYXT010000003">
    <property type="protein sequence ID" value="MBD9723511.1"/>
    <property type="molecule type" value="Genomic_DNA"/>
</dbReference>
<evidence type="ECO:0000313" key="1">
    <source>
        <dbReference type="EMBL" id="MBD9723511.1"/>
    </source>
</evidence>
<sequence length="72" mass="7578">MTRDEQRRALLGDAVIARVQAEAEAAARDFMNAPPEVQAELISRLRPILAPAAARLQARKAAEAAASTPAAA</sequence>
<dbReference type="AlphaFoldDB" id="A0A927L009"/>